<keyword evidence="2" id="KW-0812">Transmembrane</keyword>
<feature type="region of interest" description="Disordered" evidence="1">
    <location>
        <begin position="465"/>
        <end position="488"/>
    </location>
</feature>
<keyword evidence="2" id="KW-0472">Membrane</keyword>
<feature type="compositionally biased region" description="Polar residues" evidence="1">
    <location>
        <begin position="382"/>
        <end position="402"/>
    </location>
</feature>
<proteinExistence type="predicted"/>
<reference evidence="3" key="1">
    <citation type="journal article" date="2020" name="New Phytol.">
        <title>Comparative genomics reveals dynamic genome evolution in host specialist ectomycorrhizal fungi.</title>
        <authorList>
            <person name="Lofgren L.A."/>
            <person name="Nguyen N.H."/>
            <person name="Vilgalys R."/>
            <person name="Ruytinx J."/>
            <person name="Liao H.L."/>
            <person name="Branco S."/>
            <person name="Kuo A."/>
            <person name="LaButti K."/>
            <person name="Lipzen A."/>
            <person name="Andreopoulos W."/>
            <person name="Pangilinan J."/>
            <person name="Riley R."/>
            <person name="Hundley H."/>
            <person name="Na H."/>
            <person name="Barry K."/>
            <person name="Grigoriev I.V."/>
            <person name="Stajich J.E."/>
            <person name="Kennedy P.G."/>
        </authorList>
    </citation>
    <scope>NUCLEOTIDE SEQUENCE</scope>
    <source>
        <strain evidence="3">S12</strain>
    </source>
</reference>
<feature type="compositionally biased region" description="Low complexity" evidence="1">
    <location>
        <begin position="465"/>
        <end position="475"/>
    </location>
</feature>
<gene>
    <name evidence="3" type="ORF">HD556DRAFT_439309</name>
</gene>
<keyword evidence="2" id="KW-1133">Transmembrane helix</keyword>
<keyword evidence="4" id="KW-1185">Reference proteome</keyword>
<evidence type="ECO:0000313" key="4">
    <source>
        <dbReference type="Proteomes" id="UP000719766"/>
    </source>
</evidence>
<evidence type="ECO:0000313" key="3">
    <source>
        <dbReference type="EMBL" id="KAG1794102.1"/>
    </source>
</evidence>
<accession>A0A9P7AQ75</accession>
<dbReference type="Proteomes" id="UP000719766">
    <property type="component" value="Unassembled WGS sequence"/>
</dbReference>
<evidence type="ECO:0000256" key="1">
    <source>
        <dbReference type="SAM" id="MobiDB-lite"/>
    </source>
</evidence>
<dbReference type="AlphaFoldDB" id="A0A9P7AQ75"/>
<name>A0A9P7AQ75_9AGAM</name>
<dbReference type="EMBL" id="JABBWE010000027">
    <property type="protein sequence ID" value="KAG1794102.1"/>
    <property type="molecule type" value="Genomic_DNA"/>
</dbReference>
<comment type="caution">
    <text evidence="3">The sequence shown here is derived from an EMBL/GenBank/DDBJ whole genome shotgun (WGS) entry which is preliminary data.</text>
</comment>
<feature type="region of interest" description="Disordered" evidence="1">
    <location>
        <begin position="382"/>
        <end position="414"/>
    </location>
</feature>
<dbReference type="RefSeq" id="XP_041160330.1">
    <property type="nucleotide sequence ID" value="XM_041310594.1"/>
</dbReference>
<protein>
    <submittedName>
        <fullName evidence="3">Uncharacterized protein</fullName>
    </submittedName>
</protein>
<dbReference type="OrthoDB" id="2642414at2759"/>
<feature type="transmembrane region" description="Helical" evidence="2">
    <location>
        <begin position="424"/>
        <end position="446"/>
    </location>
</feature>
<organism evidence="3 4">
    <name type="scientific">Suillus plorans</name>
    <dbReference type="NCBI Taxonomy" id="116603"/>
    <lineage>
        <taxon>Eukaryota</taxon>
        <taxon>Fungi</taxon>
        <taxon>Dikarya</taxon>
        <taxon>Basidiomycota</taxon>
        <taxon>Agaricomycotina</taxon>
        <taxon>Agaricomycetes</taxon>
        <taxon>Agaricomycetidae</taxon>
        <taxon>Boletales</taxon>
        <taxon>Suillineae</taxon>
        <taxon>Suillaceae</taxon>
        <taxon>Suillus</taxon>
    </lineage>
</organism>
<sequence>MATAESPKNVGRFESQNYYENNRLISLFPRHSDLLTTLPDVILSHILCLVFDMNQCTTNALIINRRVFSLAKPIFLSTIVLHSELSVLHLIHRCISSSQTSLTAADREYVKCIEVNFLPSSQQQTLTAPSVLSAATPFPNLHTLRFRFNIGVPLTSSLPTPEINQQLVTYTAAHAHWLRVDSPLFDLLSSFKPQRFEWISEVSRGRSKLGSRVEGIAASMVRPIHVLGFHGALRALIKRWDSLTHMYLDGICLLAKHCTSTFHLALLAKHMHITVDSHRDTLHLFSSAPHVFLGSRKCESLVVERPGAKKDRTSIYNAVLRPGTLLSFRGFSSAQCALFKYTFFSTEHHRYLGPVPPEQVIRTVRAGVHELRGLNISWPTSGMTAVTRPSGTALSPNEATTSPPTPRDSKPRPTLASVISTTSYSTYIIGFIAIPIAISFTILYFMSLPAVHYLQRRLNAASATTTSVAASAPTAPRDRPRSRAASSL</sequence>
<dbReference type="GeneID" id="64604358"/>
<evidence type="ECO:0000256" key="2">
    <source>
        <dbReference type="SAM" id="Phobius"/>
    </source>
</evidence>